<dbReference type="Gene3D" id="1.10.530.10">
    <property type="match status" value="1"/>
</dbReference>
<feature type="compositionally biased region" description="Low complexity" evidence="1">
    <location>
        <begin position="783"/>
        <end position="794"/>
    </location>
</feature>
<gene>
    <name evidence="3" type="ORF">D3218_01700</name>
</gene>
<evidence type="ECO:0000313" key="4">
    <source>
        <dbReference type="Proteomes" id="UP000265750"/>
    </source>
</evidence>
<feature type="region of interest" description="Disordered" evidence="1">
    <location>
        <begin position="297"/>
        <end position="319"/>
    </location>
</feature>
<protein>
    <recommendedName>
        <fullName evidence="2">Phage tail lysozyme domain-containing protein</fullName>
    </recommendedName>
</protein>
<evidence type="ECO:0000256" key="1">
    <source>
        <dbReference type="SAM" id="MobiDB-lite"/>
    </source>
</evidence>
<dbReference type="InterPro" id="IPR041219">
    <property type="entry name" value="Phage_lysozyme2"/>
</dbReference>
<dbReference type="Pfam" id="PF18013">
    <property type="entry name" value="Phage_lysozyme2"/>
    <property type="match status" value="1"/>
</dbReference>
<evidence type="ECO:0000313" key="3">
    <source>
        <dbReference type="EMBL" id="RIY03498.1"/>
    </source>
</evidence>
<comment type="caution">
    <text evidence="3">The sequence shown here is derived from an EMBL/GenBank/DDBJ whole genome shotgun (WGS) entry which is preliminary data.</text>
</comment>
<accession>A0A3A1WNM2</accession>
<feature type="domain" description="Phage tail lysozyme" evidence="2">
    <location>
        <begin position="118"/>
        <end position="257"/>
    </location>
</feature>
<dbReference type="Proteomes" id="UP000265750">
    <property type="component" value="Unassembled WGS sequence"/>
</dbReference>
<evidence type="ECO:0000259" key="2">
    <source>
        <dbReference type="Pfam" id="PF18013"/>
    </source>
</evidence>
<dbReference type="EMBL" id="QYRN01000001">
    <property type="protein sequence ID" value="RIY03498.1"/>
    <property type="molecule type" value="Genomic_DNA"/>
</dbReference>
<dbReference type="AlphaFoldDB" id="A0A3A1WNM2"/>
<keyword evidence="4" id="KW-1185">Reference proteome</keyword>
<organism evidence="3 4">
    <name type="scientific">Aureimonas flava</name>
    <dbReference type="NCBI Taxonomy" id="2320271"/>
    <lineage>
        <taxon>Bacteria</taxon>
        <taxon>Pseudomonadati</taxon>
        <taxon>Pseudomonadota</taxon>
        <taxon>Alphaproteobacteria</taxon>
        <taxon>Hyphomicrobiales</taxon>
        <taxon>Aurantimonadaceae</taxon>
        <taxon>Aureimonas</taxon>
    </lineage>
</organism>
<feature type="region of interest" description="Disordered" evidence="1">
    <location>
        <begin position="778"/>
        <end position="803"/>
    </location>
</feature>
<reference evidence="4" key="1">
    <citation type="submission" date="2018-09" db="EMBL/GenBank/DDBJ databases">
        <authorList>
            <person name="Tuo L."/>
        </authorList>
    </citation>
    <scope>NUCLEOTIDE SEQUENCE [LARGE SCALE GENOMIC DNA]</scope>
    <source>
        <strain evidence="4">M2BS4Y-1</strain>
    </source>
</reference>
<proteinExistence type="predicted"/>
<dbReference type="RefSeq" id="WP_119538156.1">
    <property type="nucleotide sequence ID" value="NZ_QYRN01000001.1"/>
</dbReference>
<name>A0A3A1WNM2_9HYPH</name>
<dbReference type="OrthoDB" id="8005199at2"/>
<sequence length="803" mass="83947">MALPQFIFGGDTGMTPAQLKKNRAIAEALREGASRAPRNVGEGISAIGQALAYRIREGQNDKAEKALGEKQREISGTLGQEYAAALAGGGSDFGAGAGFGSATGPIGDASTAIPAGERATYIRSGLVSRGLPEHVADGFLANFEDESGLDPGINERNPTVPGSRGGFGLYQLTGPRRDAYEGFAASRGVDPSDIDTQLDFMVGELGVGEGAKEAPWYGSEGKAARSIMAAPDTAGAAQAIVNNFLRPAPEHRSSRAAKYARLAGAAAPVQVASLDRAAGMSSVPEFGAEDVAALEARPKDPRAVPYQGPGATIDPRDVERFQPGNVLAAPGSMSPEDQRLYDERIRGRGAQPDPAGTVPYAGPGARIDDPNAMQGGRQPPQRADPPGTKNMAVARALGIQPQPFTPPSMSAVASALNGRPVPTPTPRPEQMADAQPGADPSQGGDPWAGMRPQDIARQSGALQVAQANASQPSPFDVARANGQTIETDAPTYMGRSVDTFDPQVLIGVLQNEYASPDQKAMAQDILQLQMRRQQTTQAQQYDMRKTLEGRAYEEQKAARERAAGNEDYLTRKKIDLQFQKPEGVDWQELPNGDYGYFDPQKRQFTKLGNAPKPASSGITIGPDGTVQIGGGPKLPANFMPDPENPGAVKPIPGGPGEQLPAELAGRIAIADSFLGQAGALREQLAAGGATGLLDRFQAGNNASSDQAGIYRQLQSGADALQRLLTGAGMTESEAAIYAGRYLPGYTDSAESAVAKLDQMTREIENARAAALRGRGGIGADVTPNGANAPKGAAADYKTKYGLE</sequence>
<feature type="region of interest" description="Disordered" evidence="1">
    <location>
        <begin position="346"/>
        <end position="452"/>
    </location>
</feature>